<evidence type="ECO:0000256" key="48">
    <source>
        <dbReference type="ARBA" id="ARBA00048420"/>
    </source>
</evidence>
<comment type="catalytic activity">
    <reaction evidence="40">
        <text>dodecanoyl-[ACP] + malonyl-[ACP] + H(+) = 3-oxotetradecanoyl-[ACP] + holo-[ACP] + CO2</text>
        <dbReference type="Rhea" id="RHEA:41884"/>
        <dbReference type="Rhea" id="RHEA-COMP:9623"/>
        <dbReference type="Rhea" id="RHEA-COMP:9644"/>
        <dbReference type="Rhea" id="RHEA-COMP:9645"/>
        <dbReference type="Rhea" id="RHEA-COMP:9685"/>
        <dbReference type="ChEBI" id="CHEBI:15378"/>
        <dbReference type="ChEBI" id="CHEBI:16526"/>
        <dbReference type="ChEBI" id="CHEBI:64479"/>
        <dbReference type="ChEBI" id="CHEBI:65264"/>
        <dbReference type="ChEBI" id="CHEBI:78449"/>
        <dbReference type="ChEBI" id="CHEBI:78473"/>
    </reaction>
    <physiologicalReaction direction="left-to-right" evidence="40">
        <dbReference type="Rhea" id="RHEA:41885"/>
    </physiologicalReaction>
</comment>
<evidence type="ECO:0000256" key="24">
    <source>
        <dbReference type="ARBA" id="ARBA00023351"/>
    </source>
</evidence>
<keyword evidence="12" id="KW-0702">S-nitrosylation</keyword>
<comment type="catalytic activity">
    <reaction evidence="51">
        <text>a 2,3-saturated acyl-[ACP] + NADP(+) = a (2E)-enoyl-[ACP] + NADPH + H(+)</text>
        <dbReference type="Rhea" id="RHEA:22564"/>
        <dbReference type="Rhea" id="RHEA-COMP:9925"/>
        <dbReference type="Rhea" id="RHEA-COMP:9926"/>
        <dbReference type="ChEBI" id="CHEBI:15378"/>
        <dbReference type="ChEBI" id="CHEBI:57783"/>
        <dbReference type="ChEBI" id="CHEBI:58349"/>
        <dbReference type="ChEBI" id="CHEBI:78784"/>
        <dbReference type="ChEBI" id="CHEBI:78785"/>
        <dbReference type="EC" id="1.3.1.39"/>
    </reaction>
    <physiologicalReaction direction="right-to-left" evidence="51">
        <dbReference type="Rhea" id="RHEA:22566"/>
    </physiologicalReaction>
</comment>
<evidence type="ECO:0000256" key="54">
    <source>
        <dbReference type="ARBA" id="ARBA00048935"/>
    </source>
</evidence>
<dbReference type="Gene3D" id="3.40.47.10">
    <property type="match status" value="1"/>
</dbReference>
<dbReference type="EC" id="2.3.1.85" evidence="4"/>
<dbReference type="Pfam" id="PF21089">
    <property type="entry name" value="PKS_DH_N"/>
    <property type="match status" value="1"/>
</dbReference>
<evidence type="ECO:0000256" key="8">
    <source>
        <dbReference type="ARBA" id="ARBA00022450"/>
    </source>
</evidence>
<feature type="domain" description="PKS/mFAS DH" evidence="67">
    <location>
        <begin position="836"/>
        <end position="1115"/>
    </location>
</feature>
<comment type="catalytic activity">
    <reaction evidence="60">
        <text>3-oxooctanoyl-[ACP] + NADPH + H(+) = (3R)-hydroxyoctanoyl-[ACP] + NADP(+)</text>
        <dbReference type="Rhea" id="RHEA:41840"/>
        <dbReference type="Rhea" id="RHEA-COMP:9633"/>
        <dbReference type="Rhea" id="RHEA-COMP:9634"/>
        <dbReference type="ChEBI" id="CHEBI:15378"/>
        <dbReference type="ChEBI" id="CHEBI:57783"/>
        <dbReference type="ChEBI" id="CHEBI:58349"/>
        <dbReference type="ChEBI" id="CHEBI:78460"/>
        <dbReference type="ChEBI" id="CHEBI:78461"/>
    </reaction>
    <physiologicalReaction direction="left-to-right" evidence="60">
        <dbReference type="Rhea" id="RHEA:41841"/>
    </physiologicalReaction>
</comment>
<evidence type="ECO:0000259" key="67">
    <source>
        <dbReference type="PROSITE" id="PS52019"/>
    </source>
</evidence>
<comment type="catalytic activity">
    <reaction evidence="33">
        <text>acetyl-CoA + n malonyl-CoA + 2n NADPH + 2n H(+) = a long-chain fatty acid + (n+1) CoA + n CO2 + 2n NADP(+).</text>
        <dbReference type="EC" id="2.3.1.85"/>
    </reaction>
</comment>
<evidence type="ECO:0000256" key="17">
    <source>
        <dbReference type="ARBA" id="ARBA00022990"/>
    </source>
</evidence>
<evidence type="ECO:0000256" key="51">
    <source>
        <dbReference type="ARBA" id="ARBA00048650"/>
    </source>
</evidence>
<evidence type="ECO:0000256" key="21">
    <source>
        <dbReference type="ARBA" id="ARBA00023160"/>
    </source>
</evidence>
<dbReference type="SUPFAM" id="SSF55048">
    <property type="entry name" value="Probable ACP-binding domain of malonyl-CoA ACP transacylase"/>
    <property type="match status" value="1"/>
</dbReference>
<dbReference type="SMART" id="SM00822">
    <property type="entry name" value="PKS_KR"/>
    <property type="match status" value="1"/>
</dbReference>
<evidence type="ECO:0000256" key="60">
    <source>
        <dbReference type="ARBA" id="ARBA00049422"/>
    </source>
</evidence>
<evidence type="ECO:0000256" key="31">
    <source>
        <dbReference type="ARBA" id="ARBA00023402"/>
    </source>
</evidence>
<comment type="catalytic activity">
    <reaction evidence="26">
        <text>(3R)-hydroxydecanoyl-[ACP] = (2E)-decenoyl-[ACP] + H2O</text>
        <dbReference type="Rhea" id="RHEA:41860"/>
        <dbReference type="Rhea" id="RHEA-COMP:9638"/>
        <dbReference type="Rhea" id="RHEA-COMP:9639"/>
        <dbReference type="ChEBI" id="CHEBI:15377"/>
        <dbReference type="ChEBI" id="CHEBI:78466"/>
        <dbReference type="ChEBI" id="CHEBI:78467"/>
    </reaction>
    <physiologicalReaction direction="left-to-right" evidence="26">
        <dbReference type="Rhea" id="RHEA:41861"/>
    </physiologicalReaction>
</comment>
<evidence type="ECO:0000259" key="66">
    <source>
        <dbReference type="PROSITE" id="PS52004"/>
    </source>
</evidence>
<evidence type="ECO:0000256" key="46">
    <source>
        <dbReference type="ARBA" id="ARBA00048281"/>
    </source>
</evidence>
<reference evidence="68 69" key="1">
    <citation type="journal article" date="2023" name="Insect Mol. Biol.">
        <title>Genome sequencing provides insights into the evolution of gene families encoding plant cell wall-degrading enzymes in longhorned beetles.</title>
        <authorList>
            <person name="Shin N.R."/>
            <person name="Okamura Y."/>
            <person name="Kirsch R."/>
            <person name="Pauchet Y."/>
        </authorList>
    </citation>
    <scope>NUCLEOTIDE SEQUENCE [LARGE SCALE GENOMIC DNA]</scope>
    <source>
        <strain evidence="68">EAD_L_NR</strain>
    </source>
</reference>
<keyword evidence="10" id="KW-0597">Phosphoprotein</keyword>
<dbReference type="Pfam" id="PF00975">
    <property type="entry name" value="Thioesterase"/>
    <property type="match status" value="1"/>
</dbReference>
<dbReference type="SUPFAM" id="SSF51735">
    <property type="entry name" value="NAD(P)-binding Rossmann-fold domains"/>
    <property type="match status" value="2"/>
</dbReference>
<dbReference type="InterPro" id="IPR014031">
    <property type="entry name" value="Ketoacyl_synth_C"/>
</dbReference>
<organism evidence="68 69">
    <name type="scientific">Exocentrus adspersus</name>
    <dbReference type="NCBI Taxonomy" id="1586481"/>
    <lineage>
        <taxon>Eukaryota</taxon>
        <taxon>Metazoa</taxon>
        <taxon>Ecdysozoa</taxon>
        <taxon>Arthropoda</taxon>
        <taxon>Hexapoda</taxon>
        <taxon>Insecta</taxon>
        <taxon>Pterygota</taxon>
        <taxon>Neoptera</taxon>
        <taxon>Endopterygota</taxon>
        <taxon>Coleoptera</taxon>
        <taxon>Polyphaga</taxon>
        <taxon>Cucujiformia</taxon>
        <taxon>Chrysomeloidea</taxon>
        <taxon>Cerambycidae</taxon>
        <taxon>Lamiinae</taxon>
        <taxon>Acanthocinini</taxon>
        <taxon>Exocentrus</taxon>
    </lineage>
</organism>
<comment type="catalytic activity">
    <reaction evidence="48">
        <text>(2E)-octenoyl-[ACP] + NADPH + H(+) = octanoyl-[ACP] + NADP(+)</text>
        <dbReference type="Rhea" id="RHEA:41848"/>
        <dbReference type="Rhea" id="RHEA-COMP:9635"/>
        <dbReference type="Rhea" id="RHEA-COMP:9636"/>
        <dbReference type="ChEBI" id="CHEBI:15378"/>
        <dbReference type="ChEBI" id="CHEBI:57783"/>
        <dbReference type="ChEBI" id="CHEBI:58349"/>
        <dbReference type="ChEBI" id="CHEBI:78462"/>
        <dbReference type="ChEBI" id="CHEBI:78463"/>
    </reaction>
    <physiologicalReaction direction="left-to-right" evidence="48">
        <dbReference type="Rhea" id="RHEA:41849"/>
    </physiologicalReaction>
</comment>
<dbReference type="GO" id="GO:0004316">
    <property type="term" value="F:3-oxoacyl-[acyl-carrier-protein] reductase (NADPH) activity"/>
    <property type="evidence" value="ECO:0007669"/>
    <property type="project" value="UniProtKB-EC"/>
</dbReference>
<comment type="catalytic activity">
    <reaction evidence="57">
        <text>(2E)-tetradecenoyl-[ACP] + NADPH + H(+) = tetradecanoyl-[ACP] + NADP(+)</text>
        <dbReference type="Rhea" id="RHEA:41896"/>
        <dbReference type="Rhea" id="RHEA-COMP:9647"/>
        <dbReference type="Rhea" id="RHEA-COMP:9648"/>
        <dbReference type="ChEBI" id="CHEBI:15378"/>
        <dbReference type="ChEBI" id="CHEBI:57783"/>
        <dbReference type="ChEBI" id="CHEBI:58349"/>
        <dbReference type="ChEBI" id="CHEBI:78475"/>
        <dbReference type="ChEBI" id="CHEBI:78477"/>
    </reaction>
    <physiologicalReaction direction="left-to-right" evidence="57">
        <dbReference type="Rhea" id="RHEA:41897"/>
    </physiologicalReaction>
</comment>
<evidence type="ECO:0000313" key="68">
    <source>
        <dbReference type="EMBL" id="KAJ8916587.1"/>
    </source>
</evidence>
<evidence type="ECO:0000256" key="50">
    <source>
        <dbReference type="ARBA" id="ARBA00048571"/>
    </source>
</evidence>
<dbReference type="Gene3D" id="3.30.70.3290">
    <property type="match status" value="1"/>
</dbReference>
<keyword evidence="21" id="KW-0275">Fatty acid biosynthesis</keyword>
<dbReference type="InterPro" id="IPR016035">
    <property type="entry name" value="Acyl_Trfase/lysoPLipase"/>
</dbReference>
<dbReference type="SUPFAM" id="SSF53901">
    <property type="entry name" value="Thiolase-like"/>
    <property type="match status" value="1"/>
</dbReference>
<dbReference type="InterPro" id="IPR014043">
    <property type="entry name" value="Acyl_transferase_dom"/>
</dbReference>
<dbReference type="Gene3D" id="3.40.50.720">
    <property type="entry name" value="NAD(P)-binding Rossmann-like Domain"/>
    <property type="match status" value="1"/>
</dbReference>
<evidence type="ECO:0000256" key="41">
    <source>
        <dbReference type="ARBA" id="ARBA00047810"/>
    </source>
</evidence>
<comment type="catalytic activity">
    <reaction evidence="47">
        <text>tetradecanoyl-[ACP] + H2O = tetradecanoate + holo-[ACP] + H(+)</text>
        <dbReference type="Rhea" id="RHEA:30123"/>
        <dbReference type="Rhea" id="RHEA-COMP:9648"/>
        <dbReference type="Rhea" id="RHEA-COMP:9685"/>
        <dbReference type="ChEBI" id="CHEBI:15377"/>
        <dbReference type="ChEBI" id="CHEBI:15378"/>
        <dbReference type="ChEBI" id="CHEBI:30807"/>
        <dbReference type="ChEBI" id="CHEBI:64479"/>
        <dbReference type="ChEBI" id="CHEBI:78477"/>
        <dbReference type="EC" id="3.1.2.14"/>
    </reaction>
    <physiologicalReaction direction="left-to-right" evidence="47">
        <dbReference type="Rhea" id="RHEA:30124"/>
    </physiologicalReaction>
</comment>
<comment type="catalytic activity">
    <reaction evidence="24">
        <text>(3R)-hydroxydodecanoyl-[ACP] = (2E)-dodecenoyl-[ACP] + H2O</text>
        <dbReference type="Rhea" id="RHEA:41876"/>
        <dbReference type="Rhea" id="RHEA-COMP:9642"/>
        <dbReference type="Rhea" id="RHEA-COMP:9643"/>
        <dbReference type="ChEBI" id="CHEBI:15377"/>
        <dbReference type="ChEBI" id="CHEBI:78470"/>
        <dbReference type="ChEBI" id="CHEBI:78472"/>
    </reaction>
    <physiologicalReaction direction="left-to-right" evidence="24">
        <dbReference type="Rhea" id="RHEA:41877"/>
    </physiologicalReaction>
</comment>
<evidence type="ECO:0000256" key="47">
    <source>
        <dbReference type="ARBA" id="ARBA00048289"/>
    </source>
</evidence>
<evidence type="ECO:0000256" key="22">
    <source>
        <dbReference type="ARBA" id="ARBA00023268"/>
    </source>
</evidence>
<evidence type="ECO:0000256" key="36">
    <source>
        <dbReference type="ARBA" id="ARBA00047400"/>
    </source>
</evidence>
<dbReference type="Pfam" id="PF00550">
    <property type="entry name" value="PP-binding"/>
    <property type="match status" value="1"/>
</dbReference>
<comment type="catalytic activity">
    <reaction evidence="39">
        <text>(2E)-butenoyl-[ACP] + NADPH + H(+) = butanoyl-[ACP] + NADP(+)</text>
        <dbReference type="Rhea" id="RHEA:41812"/>
        <dbReference type="Rhea" id="RHEA-COMP:9627"/>
        <dbReference type="Rhea" id="RHEA-COMP:9628"/>
        <dbReference type="ChEBI" id="CHEBI:15378"/>
        <dbReference type="ChEBI" id="CHEBI:57783"/>
        <dbReference type="ChEBI" id="CHEBI:58349"/>
        <dbReference type="ChEBI" id="CHEBI:78453"/>
        <dbReference type="ChEBI" id="CHEBI:78454"/>
    </reaction>
    <physiologicalReaction direction="left-to-right" evidence="39">
        <dbReference type="Rhea" id="RHEA:41813"/>
    </physiologicalReaction>
</comment>
<evidence type="ECO:0000256" key="26">
    <source>
        <dbReference type="ARBA" id="ARBA00023388"/>
    </source>
</evidence>
<dbReference type="InterPro" id="IPR050091">
    <property type="entry name" value="PKS_NRPS_Biosynth_Enz"/>
</dbReference>
<comment type="catalytic activity">
    <reaction evidence="29">
        <text>(3R)-hydroxyoctadecanoyl-[ACP] = (2E)-octadecenoyl-[ACP] + H2O</text>
        <dbReference type="Rhea" id="RHEA:41924"/>
        <dbReference type="Rhea" id="RHEA-COMP:9654"/>
        <dbReference type="Rhea" id="RHEA-COMP:9655"/>
        <dbReference type="ChEBI" id="CHEBI:15377"/>
        <dbReference type="ChEBI" id="CHEBI:78488"/>
        <dbReference type="ChEBI" id="CHEBI:78489"/>
    </reaction>
    <physiologicalReaction direction="left-to-right" evidence="29">
        <dbReference type="Rhea" id="RHEA:41925"/>
    </physiologicalReaction>
</comment>
<evidence type="ECO:0000256" key="37">
    <source>
        <dbReference type="ARBA" id="ARBA00047440"/>
    </source>
</evidence>
<comment type="catalytic activity">
    <reaction evidence="30">
        <text>(3R)-hydroxyhexadecanoyl-[ACP] = (2E)-hexadecenoyl-[ACP] + H2O</text>
        <dbReference type="Rhea" id="RHEA:41908"/>
        <dbReference type="Rhea" id="RHEA-COMP:9650"/>
        <dbReference type="Rhea" id="RHEA-COMP:9651"/>
        <dbReference type="ChEBI" id="CHEBI:15377"/>
        <dbReference type="ChEBI" id="CHEBI:78480"/>
        <dbReference type="ChEBI" id="CHEBI:78481"/>
    </reaction>
    <physiologicalReaction direction="left-to-right" evidence="30">
        <dbReference type="Rhea" id="RHEA:41909"/>
    </physiologicalReaction>
</comment>
<dbReference type="EMBL" id="JANEYG010000041">
    <property type="protein sequence ID" value="KAJ8916587.1"/>
    <property type="molecule type" value="Genomic_DNA"/>
</dbReference>
<feature type="region of interest" description="N-terminal hotdog fold" evidence="64">
    <location>
        <begin position="836"/>
        <end position="957"/>
    </location>
</feature>
<keyword evidence="17" id="KW-0007">Acetylation</keyword>
<evidence type="ECO:0000256" key="49">
    <source>
        <dbReference type="ARBA" id="ARBA00048506"/>
    </source>
</evidence>
<evidence type="ECO:0000256" key="7">
    <source>
        <dbReference type="ARBA" id="ARBA00018769"/>
    </source>
</evidence>
<dbReference type="CDD" id="cd00833">
    <property type="entry name" value="PKS"/>
    <property type="match status" value="1"/>
</dbReference>
<dbReference type="InterPro" id="IPR013968">
    <property type="entry name" value="PKS_KR"/>
</dbReference>
<comment type="catalytic activity">
    <reaction evidence="37">
        <text>3-oxodecanoyl-[ACP] + NADPH + H(+) = (3R)-hydroxydecanoyl-[ACP] + NADP(+)</text>
        <dbReference type="Rhea" id="RHEA:41856"/>
        <dbReference type="Rhea" id="RHEA-COMP:9637"/>
        <dbReference type="Rhea" id="RHEA-COMP:9638"/>
        <dbReference type="ChEBI" id="CHEBI:15378"/>
        <dbReference type="ChEBI" id="CHEBI:57783"/>
        <dbReference type="ChEBI" id="CHEBI:58349"/>
        <dbReference type="ChEBI" id="CHEBI:78464"/>
        <dbReference type="ChEBI" id="CHEBI:78466"/>
    </reaction>
    <physiologicalReaction direction="left-to-right" evidence="37">
        <dbReference type="Rhea" id="RHEA:41857"/>
    </physiologicalReaction>
</comment>
<evidence type="ECO:0000256" key="9">
    <source>
        <dbReference type="ARBA" id="ARBA00022516"/>
    </source>
</evidence>
<dbReference type="SUPFAM" id="SSF50129">
    <property type="entry name" value="GroES-like"/>
    <property type="match status" value="1"/>
</dbReference>
<comment type="catalytic activity">
    <reaction evidence="43">
        <text>3-oxobutanoyl-[ACP] + NADPH + H(+) = (3R)-hydroxybutanoyl-[ACP] + NADP(+)</text>
        <dbReference type="Rhea" id="RHEA:41804"/>
        <dbReference type="Rhea" id="RHEA-COMP:9625"/>
        <dbReference type="Rhea" id="RHEA-COMP:9626"/>
        <dbReference type="ChEBI" id="CHEBI:15378"/>
        <dbReference type="ChEBI" id="CHEBI:57783"/>
        <dbReference type="ChEBI" id="CHEBI:58349"/>
        <dbReference type="ChEBI" id="CHEBI:78450"/>
        <dbReference type="ChEBI" id="CHEBI:78451"/>
    </reaction>
    <physiologicalReaction direction="left-to-right" evidence="43">
        <dbReference type="Rhea" id="RHEA:41805"/>
    </physiologicalReaction>
</comment>
<evidence type="ECO:0000256" key="3">
    <source>
        <dbReference type="ARBA" id="ARBA00012480"/>
    </source>
</evidence>
<evidence type="ECO:0000256" key="28">
    <source>
        <dbReference type="ARBA" id="ARBA00023398"/>
    </source>
</evidence>
<comment type="catalytic activity">
    <reaction evidence="25">
        <text>(3R)-hydroxyhexanoyl-[ACP] = (2E)-hexenoyl-[ACP] + H2O</text>
        <dbReference type="Rhea" id="RHEA:41828"/>
        <dbReference type="Rhea" id="RHEA-COMP:9630"/>
        <dbReference type="Rhea" id="RHEA-COMP:9631"/>
        <dbReference type="ChEBI" id="CHEBI:15377"/>
        <dbReference type="ChEBI" id="CHEBI:78457"/>
        <dbReference type="ChEBI" id="CHEBI:78458"/>
    </reaction>
    <physiologicalReaction direction="left-to-right" evidence="25">
        <dbReference type="Rhea" id="RHEA:41829"/>
    </physiologicalReaction>
</comment>
<evidence type="ECO:0000256" key="13">
    <source>
        <dbReference type="ARBA" id="ARBA00022801"/>
    </source>
</evidence>
<dbReference type="Pfam" id="PF08659">
    <property type="entry name" value="KR"/>
    <property type="match status" value="1"/>
</dbReference>
<evidence type="ECO:0000256" key="59">
    <source>
        <dbReference type="ARBA" id="ARBA00049414"/>
    </source>
</evidence>
<comment type="catalytic activity">
    <reaction evidence="63">
        <text>octanoyl-[ACP] + malonyl-[ACP] + H(+) = 3-oxodecanoyl-[ACP] + holo-[ACP] + CO2</text>
        <dbReference type="Rhea" id="RHEA:41852"/>
        <dbReference type="Rhea" id="RHEA-COMP:9623"/>
        <dbReference type="Rhea" id="RHEA-COMP:9636"/>
        <dbReference type="Rhea" id="RHEA-COMP:9637"/>
        <dbReference type="Rhea" id="RHEA-COMP:9685"/>
        <dbReference type="ChEBI" id="CHEBI:15378"/>
        <dbReference type="ChEBI" id="CHEBI:16526"/>
        <dbReference type="ChEBI" id="CHEBI:64479"/>
        <dbReference type="ChEBI" id="CHEBI:78449"/>
        <dbReference type="ChEBI" id="CHEBI:78463"/>
        <dbReference type="ChEBI" id="CHEBI:78464"/>
    </reaction>
    <physiologicalReaction direction="left-to-right" evidence="63">
        <dbReference type="Rhea" id="RHEA:41853"/>
    </physiologicalReaction>
</comment>
<dbReference type="CDD" id="cd08954">
    <property type="entry name" value="KR_1_FAS_SDR_x"/>
    <property type="match status" value="1"/>
</dbReference>
<evidence type="ECO:0000256" key="4">
    <source>
        <dbReference type="ARBA" id="ARBA00012873"/>
    </source>
</evidence>
<evidence type="ECO:0000256" key="2">
    <source>
        <dbReference type="ARBA" id="ARBA00012004"/>
    </source>
</evidence>
<evidence type="ECO:0000256" key="15">
    <source>
        <dbReference type="ARBA" id="ARBA00022857"/>
    </source>
</evidence>
<dbReference type="Pfam" id="PF02801">
    <property type="entry name" value="Ketoacyl-synt_C"/>
    <property type="match status" value="1"/>
</dbReference>
<keyword evidence="8" id="KW-0596">Phosphopantetheine</keyword>
<proteinExistence type="predicted"/>
<dbReference type="EC" id="2.3.1.41" evidence="6"/>
<comment type="catalytic activity">
    <reaction evidence="23">
        <text>(3R)-hydroxyoctanoyl-[ACP] = (2E)-octenoyl-[ACP] + H2O</text>
        <dbReference type="Rhea" id="RHEA:41844"/>
        <dbReference type="Rhea" id="RHEA-COMP:9634"/>
        <dbReference type="Rhea" id="RHEA-COMP:9635"/>
        <dbReference type="ChEBI" id="CHEBI:15377"/>
        <dbReference type="ChEBI" id="CHEBI:78461"/>
        <dbReference type="ChEBI" id="CHEBI:78462"/>
    </reaction>
    <physiologicalReaction direction="left-to-right" evidence="23">
        <dbReference type="Rhea" id="RHEA:41845"/>
    </physiologicalReaction>
</comment>
<comment type="catalytic activity">
    <reaction evidence="61">
        <text>butanoyl-[ACP] + malonyl-[ACP] + H(+) = 3-oxohexanoyl-[ACP] + holo-[ACP] + CO2</text>
        <dbReference type="Rhea" id="RHEA:41820"/>
        <dbReference type="Rhea" id="RHEA-COMP:9623"/>
        <dbReference type="Rhea" id="RHEA-COMP:9628"/>
        <dbReference type="Rhea" id="RHEA-COMP:9629"/>
        <dbReference type="Rhea" id="RHEA-COMP:9685"/>
        <dbReference type="ChEBI" id="CHEBI:15378"/>
        <dbReference type="ChEBI" id="CHEBI:16526"/>
        <dbReference type="ChEBI" id="CHEBI:64479"/>
        <dbReference type="ChEBI" id="CHEBI:78449"/>
        <dbReference type="ChEBI" id="CHEBI:78454"/>
        <dbReference type="ChEBI" id="CHEBI:78456"/>
    </reaction>
    <physiologicalReaction direction="left-to-right" evidence="61">
        <dbReference type="Rhea" id="RHEA:41821"/>
    </physiologicalReaction>
</comment>
<evidence type="ECO:0000256" key="29">
    <source>
        <dbReference type="ARBA" id="ARBA00023399"/>
    </source>
</evidence>
<evidence type="ECO:0000256" key="34">
    <source>
        <dbReference type="ARBA" id="ARBA00047300"/>
    </source>
</evidence>
<dbReference type="Pfam" id="PF00109">
    <property type="entry name" value="ketoacyl-synt"/>
    <property type="match status" value="1"/>
</dbReference>
<feature type="region of interest" description="C-terminal hotdog fold" evidence="64">
    <location>
        <begin position="973"/>
        <end position="1115"/>
    </location>
</feature>
<dbReference type="InterPro" id="IPR036736">
    <property type="entry name" value="ACP-like_sf"/>
</dbReference>
<evidence type="ECO:0000256" key="39">
    <source>
        <dbReference type="ARBA" id="ARBA00047500"/>
    </source>
</evidence>
<comment type="caution">
    <text evidence="68">The sequence shown here is derived from an EMBL/GenBank/DDBJ whole genome shotgun (WGS) entry which is preliminary data.</text>
</comment>
<keyword evidence="14" id="KW-0276">Fatty acid metabolism</keyword>
<dbReference type="InterPro" id="IPR001227">
    <property type="entry name" value="Ac_transferase_dom_sf"/>
</dbReference>
<keyword evidence="9" id="KW-0444">Lipid biosynthesis</keyword>
<dbReference type="InterPro" id="IPR016036">
    <property type="entry name" value="Malonyl_transacylase_ACP-bd"/>
</dbReference>
<evidence type="ECO:0000256" key="43">
    <source>
        <dbReference type="ARBA" id="ARBA00047953"/>
    </source>
</evidence>
<comment type="catalytic activity">
    <reaction evidence="58">
        <text>3-oxododecanoyl-[ACP] + NADPH + H(+) = (3R)-hydroxydodecanoyl-[ACP] + NADP(+)</text>
        <dbReference type="Rhea" id="RHEA:41872"/>
        <dbReference type="Rhea" id="RHEA-COMP:9641"/>
        <dbReference type="Rhea" id="RHEA-COMP:9642"/>
        <dbReference type="ChEBI" id="CHEBI:15378"/>
        <dbReference type="ChEBI" id="CHEBI:57783"/>
        <dbReference type="ChEBI" id="CHEBI:58349"/>
        <dbReference type="ChEBI" id="CHEBI:78469"/>
        <dbReference type="ChEBI" id="CHEBI:78470"/>
    </reaction>
    <physiologicalReaction direction="left-to-right" evidence="58">
        <dbReference type="Rhea" id="RHEA:41873"/>
    </physiologicalReaction>
</comment>
<evidence type="ECO:0000256" key="30">
    <source>
        <dbReference type="ARBA" id="ARBA00023401"/>
    </source>
</evidence>
<dbReference type="SMART" id="SM00829">
    <property type="entry name" value="PKS_ER"/>
    <property type="match status" value="1"/>
</dbReference>
<dbReference type="InterPro" id="IPR020806">
    <property type="entry name" value="PKS_PP-bd"/>
</dbReference>
<dbReference type="GO" id="GO:0006633">
    <property type="term" value="P:fatty acid biosynthetic process"/>
    <property type="evidence" value="ECO:0007669"/>
    <property type="project" value="UniProtKB-KW"/>
</dbReference>
<accession>A0AAV8VRF5</accession>
<dbReference type="InterPro" id="IPR032821">
    <property type="entry name" value="PKS_assoc"/>
</dbReference>
<evidence type="ECO:0000256" key="5">
    <source>
        <dbReference type="ARBA" id="ARBA00012948"/>
    </source>
</evidence>
<dbReference type="Gene3D" id="3.40.50.1820">
    <property type="entry name" value="alpha/beta hydrolase"/>
    <property type="match status" value="1"/>
</dbReference>
<dbReference type="PANTHER" id="PTHR43775:SF7">
    <property type="entry name" value="FATTY ACID SYNTHASE"/>
    <property type="match status" value="1"/>
</dbReference>
<evidence type="ECO:0000256" key="6">
    <source>
        <dbReference type="ARBA" id="ARBA00013191"/>
    </source>
</evidence>
<keyword evidence="11" id="KW-0808">Transferase</keyword>
<protein>
    <recommendedName>
        <fullName evidence="7">Fatty acid synthase</fullName>
        <ecNumber evidence="5">1.1.1.100</ecNumber>
        <ecNumber evidence="2">1.3.1.39</ecNumber>
        <ecNumber evidence="6">2.3.1.41</ecNumber>
        <ecNumber evidence="4">2.3.1.85</ecNumber>
        <ecNumber evidence="3">3.1.2.14</ecNumber>
    </recommendedName>
</protein>
<dbReference type="EC" id="1.1.1.100" evidence="5"/>
<comment type="catalytic activity">
    <reaction evidence="54">
        <text>3-oxotetradecanoyl-[ACP] + NADPH + H(+) = (3R)-hydroxytetradecanoyl-[ACP] + NADP(+)</text>
        <dbReference type="Rhea" id="RHEA:41888"/>
        <dbReference type="Rhea" id="RHEA-COMP:9645"/>
        <dbReference type="Rhea" id="RHEA-COMP:9646"/>
        <dbReference type="ChEBI" id="CHEBI:15378"/>
        <dbReference type="ChEBI" id="CHEBI:57783"/>
        <dbReference type="ChEBI" id="CHEBI:58349"/>
        <dbReference type="ChEBI" id="CHEBI:78473"/>
        <dbReference type="ChEBI" id="CHEBI:78474"/>
    </reaction>
    <physiologicalReaction direction="left-to-right" evidence="54">
        <dbReference type="Rhea" id="RHEA:41889"/>
    </physiologicalReaction>
</comment>
<dbReference type="InterPro" id="IPR042104">
    <property type="entry name" value="PKS_dehydratase_sf"/>
</dbReference>
<dbReference type="Pfam" id="PF00698">
    <property type="entry name" value="Acyl_transf_1"/>
    <property type="match status" value="1"/>
</dbReference>
<dbReference type="InterPro" id="IPR029058">
    <property type="entry name" value="AB_hydrolase_fold"/>
</dbReference>
<evidence type="ECO:0000256" key="23">
    <source>
        <dbReference type="ARBA" id="ARBA00023332"/>
    </source>
</evidence>
<dbReference type="Pfam" id="PF21149">
    <property type="entry name" value="FAS_pseudo-KR"/>
    <property type="match status" value="1"/>
</dbReference>
<dbReference type="InterPro" id="IPR009081">
    <property type="entry name" value="PP-bd_ACP"/>
</dbReference>
<evidence type="ECO:0000313" key="69">
    <source>
        <dbReference type="Proteomes" id="UP001159042"/>
    </source>
</evidence>
<evidence type="ECO:0000256" key="44">
    <source>
        <dbReference type="ARBA" id="ARBA00047961"/>
    </source>
</evidence>
<evidence type="ECO:0000256" key="64">
    <source>
        <dbReference type="PROSITE-ProRule" id="PRU01363"/>
    </source>
</evidence>
<comment type="catalytic activity">
    <reaction evidence="45">
        <text>hexadecanoyl-[ACP] + malonyl-[ACP] + H(+) = 3-oxooctadecanoyl-[ACP] + holo-[ACP] + CO2</text>
        <dbReference type="Rhea" id="RHEA:41916"/>
        <dbReference type="Rhea" id="RHEA-COMP:9623"/>
        <dbReference type="Rhea" id="RHEA-COMP:9652"/>
        <dbReference type="Rhea" id="RHEA-COMP:9653"/>
        <dbReference type="Rhea" id="RHEA-COMP:9685"/>
        <dbReference type="ChEBI" id="CHEBI:15378"/>
        <dbReference type="ChEBI" id="CHEBI:16526"/>
        <dbReference type="ChEBI" id="CHEBI:64479"/>
        <dbReference type="ChEBI" id="CHEBI:78449"/>
        <dbReference type="ChEBI" id="CHEBI:78483"/>
        <dbReference type="ChEBI" id="CHEBI:78487"/>
    </reaction>
    <physiologicalReaction direction="left-to-right" evidence="45">
        <dbReference type="Rhea" id="RHEA:41917"/>
    </physiologicalReaction>
</comment>
<feature type="domain" description="Carrier" evidence="65">
    <location>
        <begin position="1937"/>
        <end position="2014"/>
    </location>
</feature>
<keyword evidence="15" id="KW-0521">NADP</keyword>
<dbReference type="PROSITE" id="PS52004">
    <property type="entry name" value="KS3_2"/>
    <property type="match status" value="1"/>
</dbReference>
<evidence type="ECO:0000256" key="57">
    <source>
        <dbReference type="ARBA" id="ARBA00049171"/>
    </source>
</evidence>
<evidence type="ECO:0000256" key="25">
    <source>
        <dbReference type="ARBA" id="ARBA00023373"/>
    </source>
</evidence>
<comment type="catalytic activity">
    <reaction evidence="31">
        <text>(3R)-hydroxybutanoyl-[ACP] = (2E)-butenoyl-[ACP] + H2O</text>
        <dbReference type="Rhea" id="RHEA:41808"/>
        <dbReference type="Rhea" id="RHEA-COMP:9626"/>
        <dbReference type="Rhea" id="RHEA-COMP:9627"/>
        <dbReference type="ChEBI" id="CHEBI:15377"/>
        <dbReference type="ChEBI" id="CHEBI:78451"/>
        <dbReference type="ChEBI" id="CHEBI:78453"/>
    </reaction>
    <physiologicalReaction direction="left-to-right" evidence="31">
        <dbReference type="Rhea" id="RHEA:41809"/>
    </physiologicalReaction>
</comment>
<dbReference type="InterPro" id="IPR020841">
    <property type="entry name" value="PKS_Beta-ketoAc_synthase_dom"/>
</dbReference>
<comment type="catalytic activity">
    <reaction evidence="53">
        <text>hexadecanoyl-[ACP] + H2O = hexadecanoate + holo-[ACP] + H(+)</text>
        <dbReference type="Rhea" id="RHEA:41932"/>
        <dbReference type="Rhea" id="RHEA-COMP:9652"/>
        <dbReference type="Rhea" id="RHEA-COMP:9685"/>
        <dbReference type="ChEBI" id="CHEBI:7896"/>
        <dbReference type="ChEBI" id="CHEBI:15377"/>
        <dbReference type="ChEBI" id="CHEBI:15378"/>
        <dbReference type="ChEBI" id="CHEBI:64479"/>
        <dbReference type="ChEBI" id="CHEBI:78483"/>
        <dbReference type="EC" id="3.1.2.14"/>
    </reaction>
    <physiologicalReaction direction="left-to-right" evidence="53">
        <dbReference type="Rhea" id="RHEA:41933"/>
    </physiologicalReaction>
</comment>
<evidence type="ECO:0000256" key="35">
    <source>
        <dbReference type="ARBA" id="ARBA00047394"/>
    </source>
</evidence>
<comment type="catalytic activity">
    <reaction evidence="38">
        <text>tetradecanoyl-[ACP] + malonyl-[ACP] + H(+) = 3-oxohexadecanoyl-[ACP] + holo-[ACP] + CO2</text>
        <dbReference type="Rhea" id="RHEA:41900"/>
        <dbReference type="Rhea" id="RHEA-COMP:9623"/>
        <dbReference type="Rhea" id="RHEA-COMP:9648"/>
        <dbReference type="Rhea" id="RHEA-COMP:9649"/>
        <dbReference type="Rhea" id="RHEA-COMP:9685"/>
        <dbReference type="ChEBI" id="CHEBI:15378"/>
        <dbReference type="ChEBI" id="CHEBI:16526"/>
        <dbReference type="ChEBI" id="CHEBI:64479"/>
        <dbReference type="ChEBI" id="CHEBI:78449"/>
        <dbReference type="ChEBI" id="CHEBI:78477"/>
        <dbReference type="ChEBI" id="CHEBI:78478"/>
    </reaction>
    <physiologicalReaction direction="left-to-right" evidence="38">
        <dbReference type="Rhea" id="RHEA:41901"/>
    </physiologicalReaction>
</comment>
<dbReference type="InterPro" id="IPR036291">
    <property type="entry name" value="NAD(P)-bd_dom_sf"/>
</dbReference>
<dbReference type="Pfam" id="PF00107">
    <property type="entry name" value="ADH_zinc_N"/>
    <property type="match status" value="1"/>
</dbReference>
<evidence type="ECO:0000256" key="11">
    <source>
        <dbReference type="ARBA" id="ARBA00022679"/>
    </source>
</evidence>
<dbReference type="SMART" id="SM00827">
    <property type="entry name" value="PKS_AT"/>
    <property type="match status" value="1"/>
</dbReference>
<evidence type="ECO:0000256" key="10">
    <source>
        <dbReference type="ARBA" id="ARBA00022553"/>
    </source>
</evidence>
<feature type="active site" description="Proton acceptor; for dehydratase activity" evidence="64">
    <location>
        <position position="870"/>
    </location>
</feature>
<comment type="catalytic activity">
    <reaction evidence="55">
        <text>(2E)-octadecenoyl-[ACP] + NADPH + H(+) = octadecanoyl-[ACP] + NADP(+)</text>
        <dbReference type="Rhea" id="RHEA:41928"/>
        <dbReference type="Rhea" id="RHEA-COMP:9655"/>
        <dbReference type="Rhea" id="RHEA-COMP:9656"/>
        <dbReference type="ChEBI" id="CHEBI:15378"/>
        <dbReference type="ChEBI" id="CHEBI:57783"/>
        <dbReference type="ChEBI" id="CHEBI:58349"/>
        <dbReference type="ChEBI" id="CHEBI:78489"/>
        <dbReference type="ChEBI" id="CHEBI:78495"/>
    </reaction>
    <physiologicalReaction direction="left-to-right" evidence="55">
        <dbReference type="Rhea" id="RHEA:41929"/>
    </physiologicalReaction>
</comment>
<evidence type="ECO:0000256" key="27">
    <source>
        <dbReference type="ARBA" id="ARBA00023394"/>
    </source>
</evidence>
<comment type="catalytic activity">
    <reaction evidence="59">
        <text>3-oxohexadecanoyl-[ACP] + NADPH + H(+) = (3R)-hydroxyhexadecanoyl-[ACP] + NADP(+)</text>
        <dbReference type="Rhea" id="RHEA:41904"/>
        <dbReference type="Rhea" id="RHEA-COMP:9649"/>
        <dbReference type="Rhea" id="RHEA-COMP:9650"/>
        <dbReference type="ChEBI" id="CHEBI:15378"/>
        <dbReference type="ChEBI" id="CHEBI:57783"/>
        <dbReference type="ChEBI" id="CHEBI:58349"/>
        <dbReference type="ChEBI" id="CHEBI:78478"/>
        <dbReference type="ChEBI" id="CHEBI:78480"/>
    </reaction>
    <physiologicalReaction direction="left-to-right" evidence="59">
        <dbReference type="Rhea" id="RHEA:41905"/>
    </physiologicalReaction>
</comment>
<evidence type="ECO:0000256" key="56">
    <source>
        <dbReference type="ARBA" id="ARBA00049109"/>
    </source>
</evidence>
<evidence type="ECO:0000256" key="33">
    <source>
        <dbReference type="ARBA" id="ARBA00044883"/>
    </source>
</evidence>
<keyword evidence="69" id="KW-1185">Reference proteome</keyword>
<dbReference type="InterPro" id="IPR049900">
    <property type="entry name" value="PKS_mFAS_DH"/>
</dbReference>
<evidence type="ECO:0000256" key="58">
    <source>
        <dbReference type="ARBA" id="ARBA00049263"/>
    </source>
</evidence>
<keyword evidence="19" id="KW-0520">NAD</keyword>
<comment type="catalytic activity">
    <reaction evidence="34">
        <text>3-oxooctadecanoyl-[ACP] + NADPH + H(+) = (3R)-hydroxyoctadecanoyl-[ACP] + NADP(+)</text>
        <dbReference type="Rhea" id="RHEA:41920"/>
        <dbReference type="Rhea" id="RHEA-COMP:9653"/>
        <dbReference type="Rhea" id="RHEA-COMP:9654"/>
        <dbReference type="ChEBI" id="CHEBI:15378"/>
        <dbReference type="ChEBI" id="CHEBI:57783"/>
        <dbReference type="ChEBI" id="CHEBI:58349"/>
        <dbReference type="ChEBI" id="CHEBI:78487"/>
        <dbReference type="ChEBI" id="CHEBI:78488"/>
    </reaction>
    <physiologicalReaction direction="left-to-right" evidence="34">
        <dbReference type="Rhea" id="RHEA:41921"/>
    </physiologicalReaction>
</comment>
<comment type="catalytic activity">
    <reaction evidence="27">
        <text>a (3R)-hydroxyacyl-[ACP] = a (2E)-enoyl-[ACP] + H2O</text>
        <dbReference type="Rhea" id="RHEA:13097"/>
        <dbReference type="Rhea" id="RHEA-COMP:9925"/>
        <dbReference type="Rhea" id="RHEA-COMP:9945"/>
        <dbReference type="ChEBI" id="CHEBI:15377"/>
        <dbReference type="ChEBI" id="CHEBI:78784"/>
        <dbReference type="ChEBI" id="CHEBI:78827"/>
        <dbReference type="EC" id="4.2.1.59"/>
    </reaction>
    <physiologicalReaction direction="left-to-right" evidence="27">
        <dbReference type="Rhea" id="RHEA:13098"/>
    </physiologicalReaction>
</comment>
<comment type="catalytic activity">
    <reaction evidence="44">
        <text>acetyl-[ACP] + malonyl-[ACP] + H(+) = 3-oxobutanoyl-[ACP] + holo-[ACP] + CO2</text>
        <dbReference type="Rhea" id="RHEA:41800"/>
        <dbReference type="Rhea" id="RHEA-COMP:9621"/>
        <dbReference type="Rhea" id="RHEA-COMP:9623"/>
        <dbReference type="Rhea" id="RHEA-COMP:9625"/>
        <dbReference type="Rhea" id="RHEA-COMP:9685"/>
        <dbReference type="ChEBI" id="CHEBI:15378"/>
        <dbReference type="ChEBI" id="CHEBI:16526"/>
        <dbReference type="ChEBI" id="CHEBI:64479"/>
        <dbReference type="ChEBI" id="CHEBI:78446"/>
        <dbReference type="ChEBI" id="CHEBI:78449"/>
        <dbReference type="ChEBI" id="CHEBI:78450"/>
    </reaction>
    <physiologicalReaction direction="left-to-right" evidence="44">
        <dbReference type="Rhea" id="RHEA:41801"/>
    </physiologicalReaction>
</comment>
<dbReference type="InterPro" id="IPR049552">
    <property type="entry name" value="PKS_DH_N"/>
</dbReference>
<dbReference type="Gene3D" id="3.40.366.10">
    <property type="entry name" value="Malonyl-Coenzyme A Acyl Carrier Protein, domain 2"/>
    <property type="match status" value="1"/>
</dbReference>
<dbReference type="FunFam" id="3.40.50.720:FF:000209">
    <property type="entry name" value="Polyketide synthase Pks12"/>
    <property type="match status" value="1"/>
</dbReference>
<comment type="catalytic activity">
    <reaction evidence="56">
        <text>decanoyl-[ACP] + malonyl-[ACP] + H(+) = 3-oxododecanoyl-[ACP] + holo-[ACP] + CO2</text>
        <dbReference type="Rhea" id="RHEA:41868"/>
        <dbReference type="Rhea" id="RHEA-COMP:9623"/>
        <dbReference type="Rhea" id="RHEA-COMP:9640"/>
        <dbReference type="Rhea" id="RHEA-COMP:9641"/>
        <dbReference type="Rhea" id="RHEA-COMP:9685"/>
        <dbReference type="ChEBI" id="CHEBI:15378"/>
        <dbReference type="ChEBI" id="CHEBI:16526"/>
        <dbReference type="ChEBI" id="CHEBI:64479"/>
        <dbReference type="ChEBI" id="CHEBI:78449"/>
        <dbReference type="ChEBI" id="CHEBI:78468"/>
        <dbReference type="ChEBI" id="CHEBI:78469"/>
    </reaction>
    <physiologicalReaction direction="left-to-right" evidence="56">
        <dbReference type="Rhea" id="RHEA:41869"/>
    </physiologicalReaction>
</comment>
<comment type="catalytic activity">
    <reaction evidence="50">
        <text>3-oxohexanoyl-[ACP] + NADPH + H(+) = (3R)-hydroxyhexanoyl-[ACP] + NADP(+)</text>
        <dbReference type="Rhea" id="RHEA:41824"/>
        <dbReference type="Rhea" id="RHEA-COMP:9629"/>
        <dbReference type="Rhea" id="RHEA-COMP:9630"/>
        <dbReference type="ChEBI" id="CHEBI:15378"/>
        <dbReference type="ChEBI" id="CHEBI:57783"/>
        <dbReference type="ChEBI" id="CHEBI:58349"/>
        <dbReference type="ChEBI" id="CHEBI:78456"/>
        <dbReference type="ChEBI" id="CHEBI:78457"/>
    </reaction>
    <physiologicalReaction direction="left-to-right" evidence="50">
        <dbReference type="Rhea" id="RHEA:41825"/>
    </physiologicalReaction>
</comment>
<dbReference type="SUPFAM" id="SSF52151">
    <property type="entry name" value="FabD/lysophospholipase-like"/>
    <property type="match status" value="1"/>
</dbReference>
<comment type="catalytic activity">
    <reaction evidence="49">
        <text>a fatty acyl-[ACP] + malonyl-[ACP] + H(+) = a 3-oxoacyl-[ACP] + holo-[ACP] + CO2</text>
        <dbReference type="Rhea" id="RHEA:22836"/>
        <dbReference type="Rhea" id="RHEA-COMP:9623"/>
        <dbReference type="Rhea" id="RHEA-COMP:9685"/>
        <dbReference type="Rhea" id="RHEA-COMP:9916"/>
        <dbReference type="Rhea" id="RHEA-COMP:14125"/>
        <dbReference type="ChEBI" id="CHEBI:15378"/>
        <dbReference type="ChEBI" id="CHEBI:16526"/>
        <dbReference type="ChEBI" id="CHEBI:64479"/>
        <dbReference type="ChEBI" id="CHEBI:78449"/>
        <dbReference type="ChEBI" id="CHEBI:78776"/>
        <dbReference type="ChEBI" id="CHEBI:138651"/>
        <dbReference type="EC" id="2.3.1.41"/>
    </reaction>
    <physiologicalReaction direction="left-to-right" evidence="49">
        <dbReference type="Rhea" id="RHEA:22837"/>
    </physiologicalReaction>
</comment>
<evidence type="ECO:0000256" key="19">
    <source>
        <dbReference type="ARBA" id="ARBA00023027"/>
    </source>
</evidence>
<dbReference type="SMART" id="SM00823">
    <property type="entry name" value="PKS_PP"/>
    <property type="match status" value="1"/>
</dbReference>
<evidence type="ECO:0000256" key="20">
    <source>
        <dbReference type="ARBA" id="ARBA00023098"/>
    </source>
</evidence>
<dbReference type="PROSITE" id="PS52019">
    <property type="entry name" value="PKS_MFAS_DH"/>
    <property type="match status" value="1"/>
</dbReference>
<evidence type="ECO:0000256" key="55">
    <source>
        <dbReference type="ARBA" id="ARBA00049019"/>
    </source>
</evidence>
<dbReference type="InterPro" id="IPR049391">
    <property type="entry name" value="FAS_pseudo-KR"/>
</dbReference>
<dbReference type="InterPro" id="IPR001031">
    <property type="entry name" value="Thioesterase"/>
</dbReference>
<dbReference type="Gene3D" id="1.10.1200.10">
    <property type="entry name" value="ACP-like"/>
    <property type="match status" value="1"/>
</dbReference>
<dbReference type="InterPro" id="IPR011032">
    <property type="entry name" value="GroES-like_sf"/>
</dbReference>
<comment type="catalytic activity">
    <reaction evidence="62">
        <text>(2E)-decenoyl-[ACP] + NADPH + H(+) = decanoyl-[ACP] + NADP(+)</text>
        <dbReference type="Rhea" id="RHEA:41864"/>
        <dbReference type="Rhea" id="RHEA-COMP:9639"/>
        <dbReference type="Rhea" id="RHEA-COMP:9640"/>
        <dbReference type="ChEBI" id="CHEBI:15378"/>
        <dbReference type="ChEBI" id="CHEBI:57783"/>
        <dbReference type="ChEBI" id="CHEBI:58349"/>
        <dbReference type="ChEBI" id="CHEBI:78467"/>
        <dbReference type="ChEBI" id="CHEBI:78468"/>
    </reaction>
    <physiologicalReaction direction="left-to-right" evidence="62">
        <dbReference type="Rhea" id="RHEA:41865"/>
    </physiologicalReaction>
</comment>
<dbReference type="EC" id="1.3.1.39" evidence="2"/>
<evidence type="ECO:0000256" key="32">
    <source>
        <dbReference type="ARBA" id="ARBA00023442"/>
    </source>
</evidence>
<evidence type="ECO:0000256" key="61">
    <source>
        <dbReference type="ARBA" id="ARBA00049449"/>
    </source>
</evidence>
<keyword evidence="20" id="KW-0443">Lipid metabolism</keyword>
<evidence type="ECO:0000256" key="40">
    <source>
        <dbReference type="ARBA" id="ARBA00047578"/>
    </source>
</evidence>
<keyword evidence="18" id="KW-0560">Oxidoreductase</keyword>
<comment type="catalytic activity">
    <reaction evidence="41">
        <text>(2E)-hexadecenoyl-[ACP] + NADPH + H(+) = hexadecanoyl-[ACP] + NADP(+)</text>
        <dbReference type="Rhea" id="RHEA:41912"/>
        <dbReference type="Rhea" id="RHEA-COMP:9651"/>
        <dbReference type="Rhea" id="RHEA-COMP:9652"/>
        <dbReference type="ChEBI" id="CHEBI:15378"/>
        <dbReference type="ChEBI" id="CHEBI:57783"/>
        <dbReference type="ChEBI" id="CHEBI:58349"/>
        <dbReference type="ChEBI" id="CHEBI:78481"/>
        <dbReference type="ChEBI" id="CHEBI:78483"/>
    </reaction>
    <physiologicalReaction direction="left-to-right" evidence="41">
        <dbReference type="Rhea" id="RHEA:41913"/>
    </physiologicalReaction>
</comment>
<dbReference type="EC" id="3.1.2.14" evidence="3"/>
<comment type="catalytic activity">
    <reaction evidence="35">
        <text>hexanoyl-[ACP] + malonyl-[ACP] + H(+) = 3-oxooctanoyl-[ACP] + holo-[ACP] + CO2</text>
        <dbReference type="Rhea" id="RHEA:41836"/>
        <dbReference type="Rhea" id="RHEA-COMP:9623"/>
        <dbReference type="Rhea" id="RHEA-COMP:9632"/>
        <dbReference type="Rhea" id="RHEA-COMP:9633"/>
        <dbReference type="Rhea" id="RHEA-COMP:9685"/>
        <dbReference type="ChEBI" id="CHEBI:15378"/>
        <dbReference type="ChEBI" id="CHEBI:16526"/>
        <dbReference type="ChEBI" id="CHEBI:64479"/>
        <dbReference type="ChEBI" id="CHEBI:78449"/>
        <dbReference type="ChEBI" id="CHEBI:78459"/>
        <dbReference type="ChEBI" id="CHEBI:78460"/>
    </reaction>
    <physiologicalReaction direction="left-to-right" evidence="35">
        <dbReference type="Rhea" id="RHEA:41837"/>
    </physiologicalReaction>
</comment>
<dbReference type="GO" id="GO:0004313">
    <property type="term" value="F:[acyl-carrier-protein] S-acetyltransferase activity"/>
    <property type="evidence" value="ECO:0007669"/>
    <property type="project" value="UniProtKB-EC"/>
</dbReference>
<keyword evidence="22" id="KW-0511">Multifunctional enzyme</keyword>
<evidence type="ECO:0000256" key="1">
    <source>
        <dbReference type="ARBA" id="ARBA00005189"/>
    </source>
</evidence>
<dbReference type="PANTHER" id="PTHR43775">
    <property type="entry name" value="FATTY ACID SYNTHASE"/>
    <property type="match status" value="1"/>
</dbReference>
<dbReference type="GO" id="GO:0016297">
    <property type="term" value="F:fatty acyl-[ACP] hydrolase activity"/>
    <property type="evidence" value="ECO:0007669"/>
    <property type="project" value="UniProtKB-EC"/>
</dbReference>
<dbReference type="Proteomes" id="UP001159042">
    <property type="component" value="Unassembled WGS sequence"/>
</dbReference>
<dbReference type="GO" id="GO:0031177">
    <property type="term" value="F:phosphopantetheine binding"/>
    <property type="evidence" value="ECO:0007669"/>
    <property type="project" value="InterPro"/>
</dbReference>
<comment type="catalytic activity">
    <reaction evidence="36">
        <text>a (3R)-hydroxyacyl-[ACP] + NADP(+) = a 3-oxoacyl-[ACP] + NADPH + H(+)</text>
        <dbReference type="Rhea" id="RHEA:17397"/>
        <dbReference type="Rhea" id="RHEA-COMP:9916"/>
        <dbReference type="Rhea" id="RHEA-COMP:9945"/>
        <dbReference type="ChEBI" id="CHEBI:15378"/>
        <dbReference type="ChEBI" id="CHEBI:57783"/>
        <dbReference type="ChEBI" id="CHEBI:58349"/>
        <dbReference type="ChEBI" id="CHEBI:78776"/>
        <dbReference type="ChEBI" id="CHEBI:78827"/>
        <dbReference type="EC" id="1.1.1.100"/>
    </reaction>
    <physiologicalReaction direction="right-to-left" evidence="36">
        <dbReference type="Rhea" id="RHEA:17399"/>
    </physiologicalReaction>
</comment>
<evidence type="ECO:0000256" key="14">
    <source>
        <dbReference type="ARBA" id="ARBA00022832"/>
    </source>
</evidence>
<gene>
    <name evidence="68" type="ORF">NQ315_000231</name>
</gene>
<keyword evidence="13" id="KW-0378">Hydrolase</keyword>
<evidence type="ECO:0000256" key="63">
    <source>
        <dbReference type="ARBA" id="ARBA00049533"/>
    </source>
</evidence>
<comment type="pathway">
    <text evidence="1">Lipid metabolism.</text>
</comment>
<dbReference type="Gene3D" id="3.10.129.110">
    <property type="entry name" value="Polyketide synthase dehydratase"/>
    <property type="match status" value="1"/>
</dbReference>
<comment type="catalytic activity">
    <reaction evidence="42">
        <text>(2E)-hexenoyl-[ACP] + NADPH + H(+) = hexanoyl-[ACP] + NADP(+)</text>
        <dbReference type="Rhea" id="RHEA:41832"/>
        <dbReference type="Rhea" id="RHEA-COMP:9631"/>
        <dbReference type="Rhea" id="RHEA-COMP:9632"/>
        <dbReference type="ChEBI" id="CHEBI:15378"/>
        <dbReference type="ChEBI" id="CHEBI:57783"/>
        <dbReference type="ChEBI" id="CHEBI:58349"/>
        <dbReference type="ChEBI" id="CHEBI:78458"/>
        <dbReference type="ChEBI" id="CHEBI:78459"/>
    </reaction>
    <physiologicalReaction direction="left-to-right" evidence="42">
        <dbReference type="Rhea" id="RHEA:41833"/>
    </physiologicalReaction>
</comment>
<comment type="catalytic activity">
    <reaction evidence="28">
        <text>(3R)-hydroxytetradecanoyl-[ACP] = (2E)-tetradecenoyl-[ACP] + H2O</text>
        <dbReference type="Rhea" id="RHEA:41892"/>
        <dbReference type="Rhea" id="RHEA-COMP:9646"/>
        <dbReference type="Rhea" id="RHEA-COMP:9647"/>
        <dbReference type="ChEBI" id="CHEBI:15377"/>
        <dbReference type="ChEBI" id="CHEBI:78474"/>
        <dbReference type="ChEBI" id="CHEBI:78475"/>
    </reaction>
    <physiologicalReaction direction="left-to-right" evidence="28">
        <dbReference type="Rhea" id="RHEA:41893"/>
    </physiologicalReaction>
</comment>
<comment type="catalytic activity">
    <reaction evidence="46">
        <text>(2E)-dodecenoyl-[ACP] + NADPH + H(+) = dodecanoyl-[ACP] + NADP(+)</text>
        <dbReference type="Rhea" id="RHEA:41880"/>
        <dbReference type="Rhea" id="RHEA-COMP:9643"/>
        <dbReference type="Rhea" id="RHEA-COMP:9644"/>
        <dbReference type="ChEBI" id="CHEBI:15378"/>
        <dbReference type="ChEBI" id="CHEBI:57783"/>
        <dbReference type="ChEBI" id="CHEBI:58349"/>
        <dbReference type="ChEBI" id="CHEBI:65264"/>
        <dbReference type="ChEBI" id="CHEBI:78472"/>
    </reaction>
    <physiologicalReaction direction="left-to-right" evidence="46">
        <dbReference type="Rhea" id="RHEA:41881"/>
    </physiologicalReaction>
</comment>
<dbReference type="SMART" id="SM00825">
    <property type="entry name" value="PKS_KS"/>
    <property type="match status" value="1"/>
</dbReference>
<dbReference type="InterPro" id="IPR014030">
    <property type="entry name" value="Ketoacyl_synth_N"/>
</dbReference>
<dbReference type="InterPro" id="IPR016039">
    <property type="entry name" value="Thiolase-like"/>
</dbReference>
<comment type="function">
    <text evidence="32">Fatty acid synthetase is a multifunctional enzyme that catalyzes the de novo biosynthesis of long-chain saturated fatty acids starting from acetyl-CoA and malonyl-CoA in the presence of NADPH. This multifunctional protein contains 7 catalytic activities and a site for the binding of the prosthetic group 4'-phosphopantetheine of the acyl carrier protein ([ACP]) domain.</text>
</comment>
<comment type="catalytic activity">
    <reaction evidence="52">
        <text>holo-[ACP] + acetyl-CoA = acetyl-[ACP] + CoA</text>
        <dbReference type="Rhea" id="RHEA:41788"/>
        <dbReference type="Rhea" id="RHEA-COMP:9621"/>
        <dbReference type="Rhea" id="RHEA-COMP:9685"/>
        <dbReference type="ChEBI" id="CHEBI:57287"/>
        <dbReference type="ChEBI" id="CHEBI:57288"/>
        <dbReference type="ChEBI" id="CHEBI:64479"/>
        <dbReference type="ChEBI" id="CHEBI:78446"/>
        <dbReference type="EC" id="2.3.1.38"/>
    </reaction>
    <physiologicalReaction direction="left-to-right" evidence="52">
        <dbReference type="Rhea" id="RHEA:41789"/>
    </physiologicalReaction>
</comment>
<feature type="active site" description="Proton donor; for dehydratase activity" evidence="64">
    <location>
        <position position="1022"/>
    </location>
</feature>
<dbReference type="GO" id="GO:0004312">
    <property type="term" value="F:fatty acid synthase activity"/>
    <property type="evidence" value="ECO:0007669"/>
    <property type="project" value="UniProtKB-EC"/>
</dbReference>
<evidence type="ECO:0000256" key="16">
    <source>
        <dbReference type="ARBA" id="ARBA00022898"/>
    </source>
</evidence>
<dbReference type="SUPFAM" id="SSF53474">
    <property type="entry name" value="alpha/beta-Hydrolases"/>
    <property type="match status" value="1"/>
</dbReference>
<evidence type="ECO:0000256" key="42">
    <source>
        <dbReference type="ARBA" id="ARBA00047897"/>
    </source>
</evidence>
<dbReference type="SUPFAM" id="SSF47336">
    <property type="entry name" value="ACP-like"/>
    <property type="match status" value="1"/>
</dbReference>
<name>A0AAV8VRF5_9CUCU</name>
<dbReference type="GO" id="GO:0019171">
    <property type="term" value="F:(3R)-hydroxyacyl-[acyl-carrier-protein] dehydratase activity"/>
    <property type="evidence" value="ECO:0007669"/>
    <property type="project" value="UniProtKB-EC"/>
</dbReference>
<evidence type="ECO:0000256" key="12">
    <source>
        <dbReference type="ARBA" id="ARBA00022799"/>
    </source>
</evidence>
<dbReference type="InterPro" id="IPR020843">
    <property type="entry name" value="ER"/>
</dbReference>
<dbReference type="Pfam" id="PF16197">
    <property type="entry name" value="KAsynt_C_assoc"/>
    <property type="match status" value="1"/>
</dbReference>
<dbReference type="PROSITE" id="PS50075">
    <property type="entry name" value="CARRIER"/>
    <property type="match status" value="1"/>
</dbReference>
<evidence type="ECO:0000256" key="52">
    <source>
        <dbReference type="ARBA" id="ARBA00048691"/>
    </source>
</evidence>
<evidence type="ECO:0000259" key="65">
    <source>
        <dbReference type="PROSITE" id="PS50075"/>
    </source>
</evidence>
<dbReference type="GO" id="GO:0141148">
    <property type="term" value="F:enoyl-[acyl-carrier-protein] reductase (NADPH) activity"/>
    <property type="evidence" value="ECO:0007669"/>
    <property type="project" value="UniProtKB-EC"/>
</dbReference>
<dbReference type="InterPro" id="IPR013149">
    <property type="entry name" value="ADH-like_C"/>
</dbReference>
<keyword evidence="16" id="KW-0663">Pyridoxal phosphate</keyword>
<evidence type="ECO:0000256" key="18">
    <source>
        <dbReference type="ARBA" id="ARBA00023002"/>
    </source>
</evidence>
<dbReference type="InterPro" id="IPR057326">
    <property type="entry name" value="KR_dom"/>
</dbReference>
<feature type="domain" description="Ketosynthase family 3 (KS3)" evidence="66">
    <location>
        <begin position="4"/>
        <end position="407"/>
    </location>
</feature>
<evidence type="ECO:0000256" key="53">
    <source>
        <dbReference type="ARBA" id="ARBA00048704"/>
    </source>
</evidence>
<evidence type="ECO:0000256" key="45">
    <source>
        <dbReference type="ARBA" id="ARBA00048051"/>
    </source>
</evidence>
<sequence>MESTDEIVISGVAGRFPECRNVEEFMQALLQGVDLVKEDKKFPKGVMGTPERLGQIPDLDKFDTTFFGVHGKQAEFMDPRQRLGCEVMYECVIDAGYNPQELRGSNTGVYAGQAWFQHIDAFTELNNRNGYYNVGYDLGVTANRISYCFDLKGNSYSLDSNFTTSMDAIMNAVGDIQRGKVDAAMVVCFNIIYHPYETAEFGKLGLLSRDGKCKVFSALRDGYVRSEAVVGLLIQKKSVCRRLYASIIGIATNQDGYKPEGITATSKEMQLQLLRKAYLKNGLDPNSVDYFEAHATGSPTGDSQELQLITEFFCKERKRPLLVGSVNSNMGHAEMAAGLCSITKVLIAMETGVIPGNLHAEPLDNGLPGINEGKIKVVTENLPWNCDVVGVNNFGIGGSNAHIVLKSNPKLKTQPSEKPRYRLVQVSGRTEEAVNHFLDQVEKNRHDDEFLALVDEVHKMNCDGYNYRGYVVLGEKVTREVSKYTKNRPIWFVYTGMGAQWLEMGRDLMRIETFRNTIKRCADAVRAYDVDLEEVLTSQAADTFDNCINSFTAIAAVEIAMTDLLYSLGIVPDGIAGHSLGEVGCSYADGQISPEDAVLLAYARGYASKCVELPAGAMAAVGLSSEECSKLLPEGIFIACQNGKRSVTISGPKVSTTTFVEKLSSQGVFARIVDTGGLAYHSKYVHDAASHLYNFAKKILKSPKLRSSKWLSTSVAEHQQNEPWGKYNCAEYHMNNFCSKVRFDRVYQHVPENAVVIEVAPHGLLQAILKKELNRNNIVLALGNRRSADNEEWLLSTIGKIYLAGGQPNLKKLYNGVTYPVSRGTKMLNSLVKWDHSTSWFVPNWVHRDYFGETIHVNISDEEHEYLAGHNIDGRIIMPVTGYLELAWNTFAKLHIKDIKDFPVVMENVHVKRATVLTYNTNVDFLVNITKYTGHFGIFEGGTLVCSGTIRTSQDVSKEYSNADYPEAEVNGYLPLNAEDLYQECHLRRYMYDGLFQGVTKCDVYGVNGTATWQGNFVSFMDTMLHLSVIAEPKRELMLPTAIEKVVIDPVKHLQQVAKDQDVPVFYNRDVKVLRAGSIEITGLDCSKAPKRKQTQEEPTLESYEFSTFEACRDTDARLDVALQILLQNQDGFVKTIKIGYVPGDGTAKLVSEIEEILESQPLIQTDSSEYNKDNEYDALIVTGDFKDVQMETVTRSLTKTGMVLYQGYISEEVSNDFSIIYEGAAEKDGVYLLRLKRKLSPDCKVVYVNNSKFDWLEELKPAIHTFKDVIYLVSQGEENSGLIGLMKTLLTEPKTAELRSVLIQDGDAAPFSLDNNFYRTQLEKDLTINVLKREGWGTYVHLPFKPIEKKHVENATVGIQTVGDLSTLCWIQRPTTLVSPVLESKKVSVHYSALNFKDVMVATGKLHQEQLNEPTVSEINLGLEYSGITTGGKRVMGIVSHEGLSLQLRTDPPFTWDVPATWSLEDAVTVPCVYATCYYAMIIRGRMQPGESILIHAGTGGVGLAAISIALSMGCEVYTTVGNAEKRDYLKKFYPLLNEDNIGNSRNTSFRKMIMEKTSGRGVDLVLNSLSGELFKESLMCLAEWGRFLEIGKVDFVNHTNIDSRTFQNNTSFHGILLDDAWEHKPEVRLEIRDLISEGIKTGAVRPLPRTVFKENQVEEAFRFLSTGKHKGKVILELRKEKADVAKTIDATPKIFFDPTKSYILVGGLGGVGLELTSWLISRGATKVVLNSRRPVHNGYQSYCLRKWSLWKRITVKINTDDTTTVEGARKLVAFAETLGPVGGVFHAALVLKDALIENQTPEMYEAVFNPKIVSGQNLDTATRTVCPKLDHFVVFSSVTSGRGNSGQTNYAMANSALEQLCEKRREQGLPALAIQWGAIKDVGVIAKTQISTKLDSVMTAQSIESCLEQLEKFMLQDKVVGSSIIIPKGSGSKGQEMVRTPLEAVAHIMGIRNIDTVDATLSLTQLGMDSLMVAEIKQTLSRIYNIEITVDDIRVLTFSRLAEMSGIQKKVPDESVIKENRTEEVAILLKEPIVELKQKDGETKSIFFLHPIEGHLENVRLVASHLQANVYGLQCTEEADFDTVEDYAEYYIKLIKTKRPQGPYYLCGYSFGAAVAFEMGVRLEAEKEPVHVIFLDGSPAFVREAFRGLFEKYESSFDKSLAAILVNFVSMFPGSSRDKLVSELATVSGLEQQLRLVGELVSEKTGLDAGLVSLSAHRYLKRCTAGFNYTPQKRFEGKLLLIRSKTNDWHSAADYDLHEVLQVTMKGDHKTFLEGDNAKVIADKINSF</sequence>
<evidence type="ECO:0000256" key="62">
    <source>
        <dbReference type="ARBA" id="ARBA00049521"/>
    </source>
</evidence>
<evidence type="ECO:0000256" key="38">
    <source>
        <dbReference type="ARBA" id="ARBA00047451"/>
    </source>
</evidence>
<dbReference type="GO" id="GO:0004315">
    <property type="term" value="F:3-oxoacyl-[acyl-carrier-protein] synthase activity"/>
    <property type="evidence" value="ECO:0007669"/>
    <property type="project" value="UniProtKB-EC"/>
</dbReference>
<dbReference type="CDD" id="cd05195">
    <property type="entry name" value="enoyl_red"/>
    <property type="match status" value="1"/>
</dbReference>
<dbReference type="Gene3D" id="3.90.180.10">
    <property type="entry name" value="Medium-chain alcohol dehydrogenases, catalytic domain"/>
    <property type="match status" value="1"/>
</dbReference>